<gene>
    <name evidence="2" type="ORF">CKO40_15085</name>
</gene>
<evidence type="ECO:0000256" key="1">
    <source>
        <dbReference type="SAM" id="MobiDB-lite"/>
    </source>
</evidence>
<accession>A0AAJ0U600</accession>
<reference evidence="2" key="1">
    <citation type="submission" date="2017-08" db="EMBL/GenBank/DDBJ databases">
        <authorList>
            <person name="Imhoff J.F."/>
            <person name="Rahn T."/>
            <person name="Kuenzel S."/>
            <person name="Neulinger S.C."/>
        </authorList>
    </citation>
    <scope>NUCLEOTIDE SEQUENCE</scope>
    <source>
        <strain evidence="2">DSM 11080</strain>
    </source>
</reference>
<dbReference type="AlphaFoldDB" id="A0AAJ0U600"/>
<evidence type="ECO:0000313" key="3">
    <source>
        <dbReference type="Proteomes" id="UP001296776"/>
    </source>
</evidence>
<dbReference type="EMBL" id="NRSJ01000029">
    <property type="protein sequence ID" value="MBK1705842.1"/>
    <property type="molecule type" value="Genomic_DNA"/>
</dbReference>
<evidence type="ECO:0000313" key="2">
    <source>
        <dbReference type="EMBL" id="MBK1705842.1"/>
    </source>
</evidence>
<protein>
    <submittedName>
        <fullName evidence="2">Uncharacterized protein</fullName>
    </submittedName>
</protein>
<sequence>MPDQFQAVREQLDQHPGPASAEQIARLFKRAPTKKVAELLQTLATLGQVRQDDRDRFSNAS</sequence>
<reference evidence="2" key="2">
    <citation type="journal article" date="2020" name="Microorganisms">
        <title>Osmotic Adaptation and Compatible Solute Biosynthesis of Phototrophic Bacteria as Revealed from Genome Analyses.</title>
        <authorList>
            <person name="Imhoff J.F."/>
            <person name="Rahn T."/>
            <person name="Kunzel S."/>
            <person name="Keller A."/>
            <person name="Neulinger S.C."/>
        </authorList>
    </citation>
    <scope>NUCLEOTIDE SEQUENCE</scope>
    <source>
        <strain evidence="2">DSM 11080</strain>
    </source>
</reference>
<comment type="caution">
    <text evidence="2">The sequence shown here is derived from an EMBL/GenBank/DDBJ whole genome shotgun (WGS) entry which is preliminary data.</text>
</comment>
<keyword evidence="3" id="KW-1185">Reference proteome</keyword>
<organism evidence="2 3">
    <name type="scientific">Halochromatium glycolicum</name>
    <dbReference type="NCBI Taxonomy" id="85075"/>
    <lineage>
        <taxon>Bacteria</taxon>
        <taxon>Pseudomonadati</taxon>
        <taxon>Pseudomonadota</taxon>
        <taxon>Gammaproteobacteria</taxon>
        <taxon>Chromatiales</taxon>
        <taxon>Chromatiaceae</taxon>
        <taxon>Halochromatium</taxon>
    </lineage>
</organism>
<proteinExistence type="predicted"/>
<name>A0AAJ0U600_9GAMM</name>
<feature type="region of interest" description="Disordered" evidence="1">
    <location>
        <begin position="1"/>
        <end position="20"/>
    </location>
</feature>
<dbReference type="Proteomes" id="UP001296776">
    <property type="component" value="Unassembled WGS sequence"/>
</dbReference>